<dbReference type="Pfam" id="PF00004">
    <property type="entry name" value="AAA"/>
    <property type="match status" value="2"/>
</dbReference>
<evidence type="ECO:0000256" key="6">
    <source>
        <dbReference type="ARBA" id="ARBA00022801"/>
    </source>
</evidence>
<feature type="compositionally biased region" description="Low complexity" evidence="10">
    <location>
        <begin position="1"/>
        <end position="10"/>
    </location>
</feature>
<dbReference type="GO" id="GO:0000785">
    <property type="term" value="C:chromatin"/>
    <property type="evidence" value="ECO:0007669"/>
    <property type="project" value="UniProtKB-ARBA"/>
</dbReference>
<feature type="domain" description="AAA+ ATPase" evidence="11">
    <location>
        <begin position="1030"/>
        <end position="1164"/>
    </location>
</feature>
<gene>
    <name evidence="12" type="ORF">P167DRAFT_547343</name>
</gene>
<dbReference type="GO" id="GO:0006334">
    <property type="term" value="P:nucleosome assembly"/>
    <property type="evidence" value="ECO:0007669"/>
    <property type="project" value="TreeGrafter"/>
</dbReference>
<feature type="compositionally biased region" description="Basic residues" evidence="10">
    <location>
        <begin position="395"/>
        <end position="410"/>
    </location>
</feature>
<feature type="region of interest" description="Disordered" evidence="10">
    <location>
        <begin position="1"/>
        <end position="238"/>
    </location>
</feature>
<evidence type="ECO:0000256" key="1">
    <source>
        <dbReference type="ARBA" id="ARBA00004123"/>
    </source>
</evidence>
<feature type="compositionally biased region" description="Polar residues" evidence="10">
    <location>
        <begin position="1582"/>
        <end position="1595"/>
    </location>
</feature>
<comment type="subcellular location">
    <subcellularLocation>
        <location evidence="2">Chromosome</location>
    </subcellularLocation>
    <subcellularLocation>
        <location evidence="1">Nucleus</location>
    </subcellularLocation>
</comment>
<evidence type="ECO:0000256" key="9">
    <source>
        <dbReference type="ARBA" id="ARBA00023242"/>
    </source>
</evidence>
<dbReference type="PANTHER" id="PTHR23069">
    <property type="entry name" value="AAA DOMAIN-CONTAINING"/>
    <property type="match status" value="1"/>
</dbReference>
<dbReference type="SMART" id="SM00382">
    <property type="entry name" value="AAA"/>
    <property type="match status" value="2"/>
</dbReference>
<feature type="compositionally biased region" description="Polar residues" evidence="10">
    <location>
        <begin position="1537"/>
        <end position="1572"/>
    </location>
</feature>
<dbReference type="Proteomes" id="UP000277580">
    <property type="component" value="Unassembled WGS sequence"/>
</dbReference>
<dbReference type="PROSITE" id="PS00674">
    <property type="entry name" value="AAA"/>
    <property type="match status" value="1"/>
</dbReference>
<feature type="region of interest" description="Disordered" evidence="10">
    <location>
        <begin position="1537"/>
        <end position="1622"/>
    </location>
</feature>
<evidence type="ECO:0000256" key="5">
    <source>
        <dbReference type="ARBA" id="ARBA00022741"/>
    </source>
</evidence>
<keyword evidence="7" id="KW-0067">ATP-binding</keyword>
<keyword evidence="13" id="KW-1185">Reference proteome</keyword>
<feature type="compositionally biased region" description="Low complexity" evidence="10">
    <location>
        <begin position="1438"/>
        <end position="1447"/>
    </location>
</feature>
<feature type="compositionally biased region" description="Acidic residues" evidence="10">
    <location>
        <begin position="416"/>
        <end position="434"/>
    </location>
</feature>
<dbReference type="InterPro" id="IPR003960">
    <property type="entry name" value="ATPase_AAA_CS"/>
</dbReference>
<reference evidence="12 13" key="1">
    <citation type="journal article" date="2018" name="Nat. Ecol. Evol.">
        <title>Pezizomycetes genomes reveal the molecular basis of ectomycorrhizal truffle lifestyle.</title>
        <authorList>
            <person name="Murat C."/>
            <person name="Payen T."/>
            <person name="Noel B."/>
            <person name="Kuo A."/>
            <person name="Morin E."/>
            <person name="Chen J."/>
            <person name="Kohler A."/>
            <person name="Krizsan K."/>
            <person name="Balestrini R."/>
            <person name="Da Silva C."/>
            <person name="Montanini B."/>
            <person name="Hainaut M."/>
            <person name="Levati E."/>
            <person name="Barry K.W."/>
            <person name="Belfiori B."/>
            <person name="Cichocki N."/>
            <person name="Clum A."/>
            <person name="Dockter R.B."/>
            <person name="Fauchery L."/>
            <person name="Guy J."/>
            <person name="Iotti M."/>
            <person name="Le Tacon F."/>
            <person name="Lindquist E.A."/>
            <person name="Lipzen A."/>
            <person name="Malagnac F."/>
            <person name="Mello A."/>
            <person name="Molinier V."/>
            <person name="Miyauchi S."/>
            <person name="Poulain J."/>
            <person name="Riccioni C."/>
            <person name="Rubini A."/>
            <person name="Sitrit Y."/>
            <person name="Splivallo R."/>
            <person name="Traeger S."/>
            <person name="Wang M."/>
            <person name="Zifcakova L."/>
            <person name="Wipf D."/>
            <person name="Zambonelli A."/>
            <person name="Paolocci F."/>
            <person name="Nowrousian M."/>
            <person name="Ottonello S."/>
            <person name="Baldrian P."/>
            <person name="Spatafora J.W."/>
            <person name="Henrissat B."/>
            <person name="Nagy L.G."/>
            <person name="Aury J.M."/>
            <person name="Wincker P."/>
            <person name="Grigoriev I.V."/>
            <person name="Bonfante P."/>
            <person name="Martin F.M."/>
        </authorList>
    </citation>
    <scope>NUCLEOTIDE SEQUENCE [LARGE SCALE GENOMIC DNA]</scope>
    <source>
        <strain evidence="12 13">CCBAS932</strain>
    </source>
</reference>
<comment type="similarity">
    <text evidence="3">Belongs to the AAA ATPase family.</text>
</comment>
<dbReference type="CDD" id="cd00009">
    <property type="entry name" value="AAA"/>
    <property type="match status" value="1"/>
</dbReference>
<dbReference type="InParanoid" id="A0A3N4KLS3"/>
<dbReference type="GO" id="GO:0016887">
    <property type="term" value="F:ATP hydrolysis activity"/>
    <property type="evidence" value="ECO:0007669"/>
    <property type="project" value="InterPro"/>
</dbReference>
<feature type="compositionally biased region" description="Acidic residues" evidence="10">
    <location>
        <begin position="111"/>
        <end position="131"/>
    </location>
</feature>
<keyword evidence="8" id="KW-0103">Bromodomain</keyword>
<dbReference type="GO" id="GO:0005524">
    <property type="term" value="F:ATP binding"/>
    <property type="evidence" value="ECO:0007669"/>
    <property type="project" value="UniProtKB-KW"/>
</dbReference>
<keyword evidence="4" id="KW-0158">Chromosome</keyword>
<dbReference type="Pfam" id="PF17862">
    <property type="entry name" value="AAA_lid_3"/>
    <property type="match status" value="1"/>
</dbReference>
<evidence type="ECO:0000313" key="12">
    <source>
        <dbReference type="EMBL" id="RPB10252.1"/>
    </source>
</evidence>
<dbReference type="FunCoup" id="A0A3N4KLS3">
    <property type="interactions" value="715"/>
</dbReference>
<dbReference type="SUPFAM" id="SSF52540">
    <property type="entry name" value="P-loop containing nucleoside triphosphate hydrolases"/>
    <property type="match status" value="2"/>
</dbReference>
<dbReference type="GO" id="GO:0006337">
    <property type="term" value="P:nucleosome disassembly"/>
    <property type="evidence" value="ECO:0007669"/>
    <property type="project" value="TreeGrafter"/>
</dbReference>
<dbReference type="FunFam" id="1.10.8.60:FF:000016">
    <property type="entry name" value="ATPase family AAA domain-containing protein 2B"/>
    <property type="match status" value="1"/>
</dbReference>
<dbReference type="InterPro" id="IPR027417">
    <property type="entry name" value="P-loop_NTPase"/>
</dbReference>
<dbReference type="Gene3D" id="3.40.50.300">
    <property type="entry name" value="P-loop containing nucleotide triphosphate hydrolases"/>
    <property type="match status" value="2"/>
</dbReference>
<feature type="compositionally biased region" description="Polar residues" evidence="10">
    <location>
        <begin position="1416"/>
        <end position="1426"/>
    </location>
</feature>
<evidence type="ECO:0000256" key="8">
    <source>
        <dbReference type="ARBA" id="ARBA00023117"/>
    </source>
</evidence>
<evidence type="ECO:0000256" key="10">
    <source>
        <dbReference type="SAM" id="MobiDB-lite"/>
    </source>
</evidence>
<keyword evidence="5" id="KW-0547">Nucleotide-binding</keyword>
<feature type="compositionally biased region" description="Basic residues" evidence="10">
    <location>
        <begin position="40"/>
        <end position="52"/>
    </location>
</feature>
<dbReference type="Gene3D" id="1.10.8.60">
    <property type="match status" value="1"/>
</dbReference>
<feature type="compositionally biased region" description="Acidic residues" evidence="10">
    <location>
        <begin position="312"/>
        <end position="327"/>
    </location>
</feature>
<evidence type="ECO:0000256" key="3">
    <source>
        <dbReference type="ARBA" id="ARBA00006914"/>
    </source>
</evidence>
<feature type="compositionally biased region" description="Basic and acidic residues" evidence="10">
    <location>
        <begin position="372"/>
        <end position="392"/>
    </location>
</feature>
<evidence type="ECO:0000313" key="13">
    <source>
        <dbReference type="Proteomes" id="UP000277580"/>
    </source>
</evidence>
<dbReference type="GO" id="GO:0140674">
    <property type="term" value="F:ATP-dependent histone chaperone activity"/>
    <property type="evidence" value="ECO:0007669"/>
    <property type="project" value="UniProtKB-ARBA"/>
</dbReference>
<dbReference type="GO" id="GO:0042393">
    <property type="term" value="F:histone binding"/>
    <property type="evidence" value="ECO:0007669"/>
    <property type="project" value="UniProtKB-ARBA"/>
</dbReference>
<dbReference type="EMBL" id="ML119144">
    <property type="protein sequence ID" value="RPB10252.1"/>
    <property type="molecule type" value="Genomic_DNA"/>
</dbReference>
<keyword evidence="6" id="KW-0378">Hydrolase</keyword>
<dbReference type="InterPro" id="IPR003959">
    <property type="entry name" value="ATPase_AAA_core"/>
</dbReference>
<dbReference type="InterPro" id="IPR003593">
    <property type="entry name" value="AAA+_ATPase"/>
</dbReference>
<proteinExistence type="inferred from homology"/>
<feature type="compositionally biased region" description="Acidic residues" evidence="10">
    <location>
        <begin position="64"/>
        <end position="90"/>
    </location>
</feature>
<dbReference type="FunFam" id="3.40.50.300:FF:001218">
    <property type="entry name" value="AAA family ATPase, putative"/>
    <property type="match status" value="1"/>
</dbReference>
<dbReference type="CDD" id="cd05491">
    <property type="entry name" value="Bromo_TBP7_like"/>
    <property type="match status" value="1"/>
</dbReference>
<name>A0A3N4KLS3_9PEZI</name>
<keyword evidence="9" id="KW-0539">Nucleus</keyword>
<dbReference type="InterPro" id="IPR045199">
    <property type="entry name" value="ATAD2-like"/>
</dbReference>
<feature type="region of interest" description="Disordered" evidence="10">
    <location>
        <begin position="604"/>
        <end position="630"/>
    </location>
</feature>
<evidence type="ECO:0000256" key="2">
    <source>
        <dbReference type="ARBA" id="ARBA00004286"/>
    </source>
</evidence>
<dbReference type="PANTHER" id="PTHR23069:SF0">
    <property type="entry name" value="TAT-BINDING HOMOLOG 7"/>
    <property type="match status" value="1"/>
</dbReference>
<feature type="domain" description="AAA+ ATPase" evidence="11">
    <location>
        <begin position="726"/>
        <end position="867"/>
    </location>
</feature>
<dbReference type="InterPro" id="IPR041569">
    <property type="entry name" value="AAA_lid_3"/>
</dbReference>
<protein>
    <submittedName>
        <fullName evidence="12">AAA-domain-containing protein</fullName>
    </submittedName>
</protein>
<evidence type="ECO:0000256" key="7">
    <source>
        <dbReference type="ARBA" id="ARBA00022840"/>
    </source>
</evidence>
<feature type="compositionally biased region" description="Polar residues" evidence="10">
    <location>
        <begin position="360"/>
        <end position="371"/>
    </location>
</feature>
<dbReference type="GO" id="GO:0045815">
    <property type="term" value="P:transcription initiation-coupled chromatin remodeling"/>
    <property type="evidence" value="ECO:0007669"/>
    <property type="project" value="TreeGrafter"/>
</dbReference>
<feature type="region of interest" description="Disordered" evidence="10">
    <location>
        <begin position="1404"/>
        <end position="1507"/>
    </location>
</feature>
<dbReference type="FunFam" id="3.40.50.300:FF:000061">
    <property type="entry name" value="ATPase family, AAA domain-containing 2"/>
    <property type="match status" value="1"/>
</dbReference>
<dbReference type="GO" id="GO:0005634">
    <property type="term" value="C:nucleus"/>
    <property type="evidence" value="ECO:0007669"/>
    <property type="project" value="UniProtKB-SubCell"/>
</dbReference>
<feature type="compositionally biased region" description="Polar residues" evidence="10">
    <location>
        <begin position="180"/>
        <end position="202"/>
    </location>
</feature>
<evidence type="ECO:0000256" key="4">
    <source>
        <dbReference type="ARBA" id="ARBA00022454"/>
    </source>
</evidence>
<dbReference type="OrthoDB" id="5421at2759"/>
<feature type="compositionally biased region" description="Low complexity" evidence="10">
    <location>
        <begin position="1596"/>
        <end position="1612"/>
    </location>
</feature>
<accession>A0A3N4KLS3</accession>
<feature type="region of interest" description="Disordered" evidence="10">
    <location>
        <begin position="250"/>
        <end position="271"/>
    </location>
</feature>
<dbReference type="STRING" id="1392247.A0A3N4KLS3"/>
<feature type="compositionally biased region" description="Polar residues" evidence="10">
    <location>
        <begin position="254"/>
        <end position="266"/>
    </location>
</feature>
<evidence type="ECO:0000259" key="11">
    <source>
        <dbReference type="SMART" id="SM00382"/>
    </source>
</evidence>
<organism evidence="12 13">
    <name type="scientific">Morchella conica CCBAS932</name>
    <dbReference type="NCBI Taxonomy" id="1392247"/>
    <lineage>
        <taxon>Eukaryota</taxon>
        <taxon>Fungi</taxon>
        <taxon>Dikarya</taxon>
        <taxon>Ascomycota</taxon>
        <taxon>Pezizomycotina</taxon>
        <taxon>Pezizomycetes</taxon>
        <taxon>Pezizales</taxon>
        <taxon>Morchellaceae</taxon>
        <taxon>Morchella</taxon>
    </lineage>
</organism>
<dbReference type="GO" id="GO:0003682">
    <property type="term" value="F:chromatin binding"/>
    <property type="evidence" value="ECO:0007669"/>
    <property type="project" value="TreeGrafter"/>
</dbReference>
<sequence length="1727" mass="189446">MPVRGAAAASARKRKRIKDDPLASDSDDENFNDAPSPKATSRKSKPTGKGKKNTSSGRRRQDTYDDDEEDDDDEISDDDGESIDEDDEPVEVGLSGRPVRKARKSKATNYAEDDSEEVERVDEIEDDDEDQQAIKPKNSRKNVRTEAPPTKKLVIKLRVGPAQVGPKHEASNPPPRRSTRAASANAQTRPTTSGKAPTKTTGTRGGSVGPPTGTALTTRRSSRLGHDNEPFVNSGKHTEVLGHEAVILEEGETSLETSATHISSNGDYKREEEDSILSTAAVHGSYGSNAIDNLDQSVPAEVTVEVPATDTIEAEEDLDAPGDEESVQGDLDAGHEADEDEDVLPSKRTRTRSIGGSGLRDSTISPRTTRSAADRERALTMSADKRSHKDSPSKGGKRLGRLRKSTRGGSRKAGGESDEDEYREEEGSGDEELSSDAGSPKAPRSTQAFIAQDDEDYSEANNTRRGRSQGKRPEQAASQLRSKRRLDSSDHEQVSQAEQLEAAEELEELRPSPKRRRATRGSGPSGGEAPDRTLRRRAQPVDYRIMRPEAGILFDEPEGGASTPSRRRTGAAAAPGKSLFDTFGPFGGGSGPVPLFGRPGKFSNLPLDIDSDSSDDERMQKPSGAGGMPGIGGGMGMTPTTAAGPGLLPSIAQTHNMDALQGTPANLGKVTKPAKQTLADADPLGVATDITFDSVGGLDDKIHQLKEMVQLPLSYPEIFAAKNMTPPRGVLFYGPPGTGKTLMARALAASCSSESRKVTFYMRKGADCLSKWVGEAERQLRLLFEEAKNNQPSIIFFDEIDGLAPVRSSKQEQIHASIVSTLLALMDGMDGRGQVVVIGATNRPDAIDPALRRPGRFDREFYFPLPATEARRKIIDIHTKGWEPPLENAFKDQLAELTKGYGGADLRALCTEAALNAVQRTYPQIYMTPEKLKVDAHSIKVLARDFMVSLKNMVPSSERSSSSGASPLPRHIEPLLSSQLDSIKDALQLILPDRKRLSVFEEALLEDDMGIDGGFEREKMMSDFETARVFRPRLLIHGPAGMGQHYIAAAILHHLEKVHVQSFDLATLMGDATRSMEAAIVQLFVEVKRRKPSVIFVPEIDMWYSSLSDHALATFRGLLQSIPANEPILFLGITEQEVKALSSQMLTEFFGYSRKDRFELGKPDKDARFQYFDNVISHIRKAPTDFPPDANNRKKRVLEVLEKVAPPPPREMTKEEIKAQEQKDRQIKNWLKIRLNPMMESIKQRYRRFKKPVIEYDLIKHLLDPPPPPDVEIIASDIPPPPAQERYRIFFDDTDEQLRVQDTVANKTYYNLDIDVIEERLSNGFYCTTKQFLQDLEHIRYDADISGDKERKMKANEMLTNAEVFVADVEMDAGFILQCEDMFRREQKKRAEIRAKRERKAKALEDAREAAEKVASSANRPSNGSPAKSKANSHESPSNGGSFNSNGALEDGTIPSSNPENELQSHDHANVPATPHSRMDPRLDMDSSWVPFPSQQSGSNRAATQLTQMSAASGASVGLTPFNNGIGGSGSNMVLNYASSTTSGQRTSDGAQQRSTNHSNSNGTQNSNSFINPNLEPVFPNPEQNDSQLPDTQIVASSSSDLNSSQSLASQSTPRFSIESQAGSLSQGSQFGSFTAPPIFELPAPKAPKLILDNERIDNIHHRLSESTSGYSVEQLEQVNAAMMDAIWKSRILWNRNEVADKAMEAFEEVDKDIREFQQVMTASGSF</sequence>
<feature type="region of interest" description="Disordered" evidence="10">
    <location>
        <begin position="306"/>
        <end position="575"/>
    </location>
</feature>
<feature type="compositionally biased region" description="Polar residues" evidence="10">
    <location>
        <begin position="1493"/>
        <end position="1507"/>
    </location>
</feature>